<dbReference type="EMBL" id="ASHM01199345">
    <property type="protein sequence ID" value="PNX66831.1"/>
    <property type="molecule type" value="Genomic_DNA"/>
</dbReference>
<feature type="transmembrane region" description="Helical" evidence="1">
    <location>
        <begin position="6"/>
        <end position="24"/>
    </location>
</feature>
<dbReference type="Proteomes" id="UP000236291">
    <property type="component" value="Unassembled WGS sequence"/>
</dbReference>
<organism evidence="2 3">
    <name type="scientific">Trifolium pratense</name>
    <name type="common">Red clover</name>
    <dbReference type="NCBI Taxonomy" id="57577"/>
    <lineage>
        <taxon>Eukaryota</taxon>
        <taxon>Viridiplantae</taxon>
        <taxon>Streptophyta</taxon>
        <taxon>Embryophyta</taxon>
        <taxon>Tracheophyta</taxon>
        <taxon>Spermatophyta</taxon>
        <taxon>Magnoliopsida</taxon>
        <taxon>eudicotyledons</taxon>
        <taxon>Gunneridae</taxon>
        <taxon>Pentapetalae</taxon>
        <taxon>rosids</taxon>
        <taxon>fabids</taxon>
        <taxon>Fabales</taxon>
        <taxon>Fabaceae</taxon>
        <taxon>Papilionoideae</taxon>
        <taxon>50 kb inversion clade</taxon>
        <taxon>NPAAA clade</taxon>
        <taxon>Hologalegina</taxon>
        <taxon>IRL clade</taxon>
        <taxon>Trifolieae</taxon>
        <taxon>Trifolium</taxon>
    </lineage>
</organism>
<feature type="non-terminal residue" evidence="2">
    <location>
        <position position="53"/>
    </location>
</feature>
<dbReference type="AlphaFoldDB" id="A0A2K3KKK2"/>
<keyword evidence="1" id="KW-0472">Membrane</keyword>
<reference evidence="2 3" key="2">
    <citation type="journal article" date="2017" name="Front. Plant Sci.">
        <title>Gene Classification and Mining of Molecular Markers Useful in Red Clover (Trifolium pratense) Breeding.</title>
        <authorList>
            <person name="Istvanek J."/>
            <person name="Dluhosova J."/>
            <person name="Dluhos P."/>
            <person name="Patkova L."/>
            <person name="Nedelnik J."/>
            <person name="Repkova J."/>
        </authorList>
    </citation>
    <scope>NUCLEOTIDE SEQUENCE [LARGE SCALE GENOMIC DNA]</scope>
    <source>
        <strain evidence="3">cv. Tatra</strain>
        <tissue evidence="2">Young leaves</tissue>
    </source>
</reference>
<gene>
    <name evidence="2" type="ORF">L195_g063236</name>
</gene>
<reference evidence="2 3" key="1">
    <citation type="journal article" date="2014" name="Am. J. Bot.">
        <title>Genome assembly and annotation for red clover (Trifolium pratense; Fabaceae).</title>
        <authorList>
            <person name="Istvanek J."/>
            <person name="Jaros M."/>
            <person name="Krenek A."/>
            <person name="Repkova J."/>
        </authorList>
    </citation>
    <scope>NUCLEOTIDE SEQUENCE [LARGE SCALE GENOMIC DNA]</scope>
    <source>
        <strain evidence="3">cv. Tatra</strain>
        <tissue evidence="2">Young leaves</tissue>
    </source>
</reference>
<evidence type="ECO:0000313" key="2">
    <source>
        <dbReference type="EMBL" id="PNX66831.1"/>
    </source>
</evidence>
<comment type="caution">
    <text evidence="2">The sequence shown here is derived from an EMBL/GenBank/DDBJ whole genome shotgun (WGS) entry which is preliminary data.</text>
</comment>
<keyword evidence="1" id="KW-1133">Transmembrane helix</keyword>
<proteinExistence type="predicted"/>
<evidence type="ECO:0000256" key="1">
    <source>
        <dbReference type="SAM" id="Phobius"/>
    </source>
</evidence>
<protein>
    <submittedName>
        <fullName evidence="2">Uncharacterized protein</fullName>
    </submittedName>
</protein>
<accession>A0A2K3KKK2</accession>
<keyword evidence="1" id="KW-0812">Transmembrane</keyword>
<evidence type="ECO:0000313" key="3">
    <source>
        <dbReference type="Proteomes" id="UP000236291"/>
    </source>
</evidence>
<name>A0A2K3KKK2_TRIPR</name>
<sequence>MHNPCLLAPILQVFYALMVCKMHFMSSYALTLSALYDSMLLDTLWNFVFAPIL</sequence>